<protein>
    <submittedName>
        <fullName evidence="1">Uncharacterized protein</fullName>
    </submittedName>
</protein>
<gene>
    <name evidence="1" type="ordered locus">Celgi_2154</name>
</gene>
<dbReference type="eggNOG" id="ENOG5033SSK">
    <property type="taxonomic scope" value="Bacteria"/>
</dbReference>
<name>F8A090_CELGA</name>
<proteinExistence type="predicted"/>
<dbReference type="HOGENOM" id="CLU_1352615_0_0_11"/>
<accession>F8A090</accession>
<sequence>MTGRVGHPPLLKRHIAAATTAFRTRGKASRLPQSIDGLWKADLFLGNSDSDKWVGTSVKINQIDLAPARGLRVGLVPTSQGRSDAVRKDDRKGLIICPVPYDGAFVEIFYMAWEVVTAFIHADAKLPKEVDLPRPAARQVARYLEDRRGFPAVDVIEALKRLAQPELLKTETSAAGLIVAGGVKADQMVTSVLAPTPIGLTS</sequence>
<reference evidence="2" key="1">
    <citation type="submission" date="2011-04" db="EMBL/GenBank/DDBJ databases">
        <title>Complete sequence of Cellvibrio gilvus ATCC 13127.</title>
        <authorList>
            <person name="Lucas S."/>
            <person name="Han J."/>
            <person name="Lapidus A."/>
            <person name="Cheng J.-F."/>
            <person name="Goodwin L."/>
            <person name="Pitluck S."/>
            <person name="Peters L."/>
            <person name="Munk A."/>
            <person name="Detter J.C."/>
            <person name="Han C."/>
            <person name="Tapia R."/>
            <person name="Land M."/>
            <person name="Hauser L."/>
            <person name="Kyrpides N."/>
            <person name="Ivanova N."/>
            <person name="Ovchinnikova G."/>
            <person name="Pagani I."/>
            <person name="Mead D."/>
            <person name="Brumm P."/>
            <person name="Woyke T."/>
        </authorList>
    </citation>
    <scope>NUCLEOTIDE SEQUENCE [LARGE SCALE GENOMIC DNA]</scope>
    <source>
        <strain evidence="2">ATCC 13127 / NRRL B-14078</strain>
    </source>
</reference>
<evidence type="ECO:0000313" key="1">
    <source>
        <dbReference type="EMBL" id="AEI12654.1"/>
    </source>
</evidence>
<organism evidence="1 2">
    <name type="scientific">Cellulomonas gilvus (strain ATCC 13127 / NRRL B-14078)</name>
    <name type="common">Cellvibrio gilvus</name>
    <dbReference type="NCBI Taxonomy" id="593907"/>
    <lineage>
        <taxon>Bacteria</taxon>
        <taxon>Bacillati</taxon>
        <taxon>Actinomycetota</taxon>
        <taxon>Actinomycetes</taxon>
        <taxon>Micrococcales</taxon>
        <taxon>Cellulomonadaceae</taxon>
        <taxon>Cellulomonas</taxon>
    </lineage>
</organism>
<dbReference type="EMBL" id="CP002665">
    <property type="protein sequence ID" value="AEI12654.1"/>
    <property type="molecule type" value="Genomic_DNA"/>
</dbReference>
<dbReference type="Proteomes" id="UP000000485">
    <property type="component" value="Chromosome"/>
</dbReference>
<dbReference type="AlphaFoldDB" id="F8A090"/>
<dbReference type="KEGG" id="cga:Celgi_2154"/>
<evidence type="ECO:0000313" key="2">
    <source>
        <dbReference type="Proteomes" id="UP000000485"/>
    </source>
</evidence>
<keyword evidence="2" id="KW-1185">Reference proteome</keyword>